<accession>A0AAY5K2Q5</accession>
<dbReference type="Proteomes" id="UP000265140">
    <property type="component" value="Chromosome 1"/>
</dbReference>
<dbReference type="Ensembl" id="ENSELUT00000092151.1">
    <property type="protein sequence ID" value="ENSELUP00000080757.1"/>
    <property type="gene ID" value="ENSELUG00000041467.1"/>
</dbReference>
<reference evidence="1" key="2">
    <citation type="submission" date="2025-08" db="UniProtKB">
        <authorList>
            <consortium name="Ensembl"/>
        </authorList>
    </citation>
    <scope>IDENTIFICATION</scope>
</reference>
<dbReference type="AlphaFoldDB" id="A0AAY5K2Q5"/>
<proteinExistence type="predicted"/>
<reference evidence="1" key="3">
    <citation type="submission" date="2025-09" db="UniProtKB">
        <authorList>
            <consortium name="Ensembl"/>
        </authorList>
    </citation>
    <scope>IDENTIFICATION</scope>
</reference>
<name>A0AAY5K2Q5_ESOLU</name>
<sequence length="187" mass="20649">NWKRPRHTVCCPLQNQMGLPGWNGLVCGWAWVGEPEPCLLLGPSPGPGAAGAGFPRGLMMYFRWLTFRLDLTGLSRASLILLEAESMKLSRSLVVSLKSPPSSLPISPSRLPSRLLSMSYSIRTAPGKQKLMNGEFITATLQPQRPGPQLLLRRRKEPLLPHQSISSCSCPRGNPSIYKNNIEGYQE</sequence>
<dbReference type="GeneTree" id="ENSGT00980000198746"/>
<organism evidence="1 2">
    <name type="scientific">Esox lucius</name>
    <name type="common">Northern pike</name>
    <dbReference type="NCBI Taxonomy" id="8010"/>
    <lineage>
        <taxon>Eukaryota</taxon>
        <taxon>Metazoa</taxon>
        <taxon>Chordata</taxon>
        <taxon>Craniata</taxon>
        <taxon>Vertebrata</taxon>
        <taxon>Euteleostomi</taxon>
        <taxon>Actinopterygii</taxon>
        <taxon>Neopterygii</taxon>
        <taxon>Teleostei</taxon>
        <taxon>Protacanthopterygii</taxon>
        <taxon>Esociformes</taxon>
        <taxon>Esocidae</taxon>
        <taxon>Esox</taxon>
    </lineage>
</organism>
<reference evidence="1 2" key="1">
    <citation type="submission" date="2020-02" db="EMBL/GenBank/DDBJ databases">
        <title>Esox lucius (northern pike) genome, fEsoLuc1, primary haplotype.</title>
        <authorList>
            <person name="Myers G."/>
            <person name="Karagic N."/>
            <person name="Meyer A."/>
            <person name="Pippel M."/>
            <person name="Reichard M."/>
            <person name="Winkler S."/>
            <person name="Tracey A."/>
            <person name="Sims Y."/>
            <person name="Howe K."/>
            <person name="Rhie A."/>
            <person name="Formenti G."/>
            <person name="Durbin R."/>
            <person name="Fedrigo O."/>
            <person name="Jarvis E.D."/>
        </authorList>
    </citation>
    <scope>NUCLEOTIDE SEQUENCE [LARGE SCALE GENOMIC DNA]</scope>
</reference>
<keyword evidence="2" id="KW-1185">Reference proteome</keyword>
<protein>
    <submittedName>
        <fullName evidence="1">Uncharacterized protein</fullName>
    </submittedName>
</protein>
<evidence type="ECO:0000313" key="2">
    <source>
        <dbReference type="Proteomes" id="UP000265140"/>
    </source>
</evidence>
<evidence type="ECO:0000313" key="1">
    <source>
        <dbReference type="Ensembl" id="ENSELUP00000080757.1"/>
    </source>
</evidence>